<feature type="domain" description="Cupin type-2" evidence="1">
    <location>
        <begin position="32"/>
        <end position="98"/>
    </location>
</feature>
<sequence>MNMQSINLAEKLSTFGELWSPRIVAGFNGHDVMVVKVNGEFNWHSHPDTDDLFLVLSGRLTIQMRDGDVVLGPGEMYVVPKGVEHCPRADEETHLVIIEPAGTPNTGDPETAVIKTKI</sequence>
<evidence type="ECO:0000313" key="2">
    <source>
        <dbReference type="EMBL" id="MCO6406741.1"/>
    </source>
</evidence>
<gene>
    <name evidence="2" type="ORF">GTW23_01025</name>
</gene>
<evidence type="ECO:0000259" key="1">
    <source>
        <dbReference type="Pfam" id="PF07883"/>
    </source>
</evidence>
<dbReference type="Pfam" id="PF07883">
    <property type="entry name" value="Cupin_2"/>
    <property type="match status" value="1"/>
</dbReference>
<comment type="caution">
    <text evidence="2">The sequence shown here is derived from an EMBL/GenBank/DDBJ whole genome shotgun (WGS) entry which is preliminary data.</text>
</comment>
<dbReference type="CDD" id="cd02226">
    <property type="entry name" value="cupin_YdbB-like"/>
    <property type="match status" value="1"/>
</dbReference>
<reference evidence="2 3" key="1">
    <citation type="submission" date="2020-01" db="EMBL/GenBank/DDBJ databases">
        <title>Genomes of bacteria type strains.</title>
        <authorList>
            <person name="Chen J."/>
            <person name="Zhu S."/>
            <person name="Yang J."/>
        </authorList>
    </citation>
    <scope>NUCLEOTIDE SEQUENCE [LARGE SCALE GENOMIC DNA]</scope>
    <source>
        <strain evidence="2 3">DSM 16655</strain>
    </source>
</reference>
<proteinExistence type="predicted"/>
<dbReference type="PANTHER" id="PTHR36114:SF1">
    <property type="entry name" value="16.7 KDA PROTEIN IN WHIE LOCUS"/>
    <property type="match status" value="1"/>
</dbReference>
<accession>A0ABT1CMB6</accession>
<keyword evidence="3" id="KW-1185">Reference proteome</keyword>
<dbReference type="Gene3D" id="2.60.120.10">
    <property type="entry name" value="Jelly Rolls"/>
    <property type="match status" value="1"/>
</dbReference>
<protein>
    <submittedName>
        <fullName evidence="2">Cupin domain-containing protein</fullName>
    </submittedName>
</protein>
<name>A0ABT1CMB6_9HYPH</name>
<organism evidence="2 3">
    <name type="scientific">Hoeflea alexandrii</name>
    <dbReference type="NCBI Taxonomy" id="288436"/>
    <lineage>
        <taxon>Bacteria</taxon>
        <taxon>Pseudomonadati</taxon>
        <taxon>Pseudomonadota</taxon>
        <taxon>Alphaproteobacteria</taxon>
        <taxon>Hyphomicrobiales</taxon>
        <taxon>Rhizobiaceae</taxon>
        <taxon>Hoeflea</taxon>
    </lineage>
</organism>
<dbReference type="Proteomes" id="UP001320715">
    <property type="component" value="Unassembled WGS sequence"/>
</dbReference>
<dbReference type="PANTHER" id="PTHR36114">
    <property type="entry name" value="16.7 KDA PROTEIN IN WHIE LOCUS"/>
    <property type="match status" value="1"/>
</dbReference>
<dbReference type="InterPro" id="IPR052044">
    <property type="entry name" value="PKS_Associated_Protein"/>
</dbReference>
<dbReference type="EMBL" id="JAAAML010000001">
    <property type="protein sequence ID" value="MCO6406741.1"/>
    <property type="molecule type" value="Genomic_DNA"/>
</dbReference>
<evidence type="ECO:0000313" key="3">
    <source>
        <dbReference type="Proteomes" id="UP001320715"/>
    </source>
</evidence>
<dbReference type="InterPro" id="IPR011051">
    <property type="entry name" value="RmlC_Cupin_sf"/>
</dbReference>
<dbReference type="InterPro" id="IPR013096">
    <property type="entry name" value="Cupin_2"/>
</dbReference>
<dbReference type="InterPro" id="IPR014710">
    <property type="entry name" value="RmlC-like_jellyroll"/>
</dbReference>
<dbReference type="SUPFAM" id="SSF51182">
    <property type="entry name" value="RmlC-like cupins"/>
    <property type="match status" value="1"/>
</dbReference>